<evidence type="ECO:0000256" key="2">
    <source>
        <dbReference type="ARBA" id="ARBA00022679"/>
    </source>
</evidence>
<dbReference type="InterPro" id="IPR001214">
    <property type="entry name" value="SET_dom"/>
</dbReference>
<dbReference type="SUPFAM" id="SSF82199">
    <property type="entry name" value="SET domain"/>
    <property type="match status" value="1"/>
</dbReference>
<keyword evidence="2" id="KW-0808">Transferase</keyword>
<dbReference type="InterPro" id="IPR046341">
    <property type="entry name" value="SET_dom_sf"/>
</dbReference>
<feature type="non-terminal residue" evidence="6">
    <location>
        <position position="1"/>
    </location>
</feature>
<evidence type="ECO:0000256" key="3">
    <source>
        <dbReference type="ARBA" id="ARBA00022691"/>
    </source>
</evidence>
<feature type="region of interest" description="Disordered" evidence="4">
    <location>
        <begin position="413"/>
        <end position="435"/>
    </location>
</feature>
<organism evidence="6">
    <name type="scientific">Lygus hesperus</name>
    <name type="common">Western plant bug</name>
    <dbReference type="NCBI Taxonomy" id="30085"/>
    <lineage>
        <taxon>Eukaryota</taxon>
        <taxon>Metazoa</taxon>
        <taxon>Ecdysozoa</taxon>
        <taxon>Arthropoda</taxon>
        <taxon>Hexapoda</taxon>
        <taxon>Insecta</taxon>
        <taxon>Pterygota</taxon>
        <taxon>Neoptera</taxon>
        <taxon>Paraneoptera</taxon>
        <taxon>Hemiptera</taxon>
        <taxon>Heteroptera</taxon>
        <taxon>Panheteroptera</taxon>
        <taxon>Cimicomorpha</taxon>
        <taxon>Miridae</taxon>
        <taxon>Mirini</taxon>
        <taxon>Lygus</taxon>
    </lineage>
</organism>
<evidence type="ECO:0000259" key="5">
    <source>
        <dbReference type="PROSITE" id="PS50280"/>
    </source>
</evidence>
<dbReference type="GO" id="GO:0032259">
    <property type="term" value="P:methylation"/>
    <property type="evidence" value="ECO:0007669"/>
    <property type="project" value="UniProtKB-KW"/>
</dbReference>
<evidence type="ECO:0000256" key="1">
    <source>
        <dbReference type="ARBA" id="ARBA00022603"/>
    </source>
</evidence>
<feature type="compositionally biased region" description="Acidic residues" evidence="4">
    <location>
        <begin position="419"/>
        <end position="435"/>
    </location>
</feature>
<name>A0A146KPW8_LYGHE</name>
<keyword evidence="3" id="KW-0949">S-adenosyl-L-methionine</keyword>
<dbReference type="AlphaFoldDB" id="A0A146KPW8"/>
<proteinExistence type="predicted"/>
<dbReference type="PANTHER" id="PTHR46402">
    <property type="entry name" value="SET AND MYND DOMAIN-CONTAINING PROTEIN 5"/>
    <property type="match status" value="1"/>
</dbReference>
<dbReference type="SMART" id="SM00317">
    <property type="entry name" value="SET"/>
    <property type="match status" value="1"/>
</dbReference>
<dbReference type="PANTHER" id="PTHR46402:SF2">
    <property type="entry name" value="HISTONE-LYSINE N-TRIMETHYLTRANSFERASE SMYD5"/>
    <property type="match status" value="1"/>
</dbReference>
<evidence type="ECO:0000313" key="6">
    <source>
        <dbReference type="EMBL" id="JAP98560.1"/>
    </source>
</evidence>
<dbReference type="GO" id="GO:0045814">
    <property type="term" value="P:negative regulation of gene expression, epigenetic"/>
    <property type="evidence" value="ECO:0007669"/>
    <property type="project" value="TreeGrafter"/>
</dbReference>
<dbReference type="GO" id="GO:0042799">
    <property type="term" value="F:histone H4K20 methyltransferase activity"/>
    <property type="evidence" value="ECO:0007669"/>
    <property type="project" value="TreeGrafter"/>
</dbReference>
<dbReference type="PROSITE" id="PS50280">
    <property type="entry name" value="SET"/>
    <property type="match status" value="1"/>
</dbReference>
<dbReference type="Pfam" id="PF00856">
    <property type="entry name" value="SET"/>
    <property type="match status" value="1"/>
</dbReference>
<protein>
    <submittedName>
        <fullName evidence="6">SET and MYND domain-containing protein 5</fullName>
    </submittedName>
</protein>
<gene>
    <name evidence="6" type="primary">Smyd5</name>
    <name evidence="6" type="ORF">g.69921</name>
</gene>
<dbReference type="Gene3D" id="6.10.140.2220">
    <property type="match status" value="1"/>
</dbReference>
<dbReference type="Gene3D" id="1.10.220.160">
    <property type="match status" value="1"/>
</dbReference>
<feature type="domain" description="SET" evidence="5">
    <location>
        <begin position="56"/>
        <end position="380"/>
    </location>
</feature>
<dbReference type="Gene3D" id="2.170.270.10">
    <property type="entry name" value="SET domain"/>
    <property type="match status" value="2"/>
</dbReference>
<keyword evidence="1" id="KW-0489">Methyltransferase</keyword>
<sequence>GAACFLLFSYFPKFSSILLKFQLLCSVWEIFILSYYWRACRLNEQNHLKPFPNMTGGFELRETGSKGVGVFAAKPFAENDVIFEETPIVSAQFCWNEAYGYYACHHCLKPMESVEENVRRLTANASVVVPFPELCVTAKSNQVFCESCGVGFCSEGCKTLAEQQYHSLLCPGKLPAMVHLVETWKRMHYPPETTSISLIARIIAMVETAADRESLVQSLMSFSHEATDESSGLCLLQGKDDEDKIKTLQALIQETIPINHAQSFVSEEGLRSLFALIGRNGQGIGTSVFSEWVKFVEKKEMSTEERDSVDSFIDTAYANMNEHVGSFLNCEGSGLYKLQRCVNHSCEPNARINFPRSDHTLVLEATRPIAPGDEICISYLDECMLERSRHTRNKTLKEFYLFECKCDKCIAQSDQPDVTSEEESDEDDDDQDMES</sequence>
<reference evidence="6" key="1">
    <citation type="journal article" date="2016" name="Gigascience">
        <title>De novo construction of an expanded transcriptome assembly for the western tarnished plant bug, Lygus hesperus.</title>
        <authorList>
            <person name="Tassone E.E."/>
            <person name="Geib S.M."/>
            <person name="Hall B."/>
            <person name="Fabrick J.A."/>
            <person name="Brent C.S."/>
            <person name="Hull J.J."/>
        </authorList>
    </citation>
    <scope>NUCLEOTIDE SEQUENCE</scope>
</reference>
<evidence type="ECO:0000256" key="4">
    <source>
        <dbReference type="SAM" id="MobiDB-lite"/>
    </source>
</evidence>
<dbReference type="EMBL" id="GDHC01020068">
    <property type="protein sequence ID" value="JAP98560.1"/>
    <property type="molecule type" value="Transcribed_RNA"/>
</dbReference>
<accession>A0A146KPW8</accession>